<gene>
    <name evidence="1" type="ORF">CGI_10005331</name>
</gene>
<reference evidence="1" key="1">
    <citation type="journal article" date="2012" name="Nature">
        <title>The oyster genome reveals stress adaptation and complexity of shell formation.</title>
        <authorList>
            <person name="Zhang G."/>
            <person name="Fang X."/>
            <person name="Guo X."/>
            <person name="Li L."/>
            <person name="Luo R."/>
            <person name="Xu F."/>
            <person name="Yang P."/>
            <person name="Zhang L."/>
            <person name="Wang X."/>
            <person name="Qi H."/>
            <person name="Xiong Z."/>
            <person name="Que H."/>
            <person name="Xie Y."/>
            <person name="Holland P.W."/>
            <person name="Paps J."/>
            <person name="Zhu Y."/>
            <person name="Wu F."/>
            <person name="Chen Y."/>
            <person name="Wang J."/>
            <person name="Peng C."/>
            <person name="Meng J."/>
            <person name="Yang L."/>
            <person name="Liu J."/>
            <person name="Wen B."/>
            <person name="Zhang N."/>
            <person name="Huang Z."/>
            <person name="Zhu Q."/>
            <person name="Feng Y."/>
            <person name="Mount A."/>
            <person name="Hedgecock D."/>
            <person name="Xu Z."/>
            <person name="Liu Y."/>
            <person name="Domazet-Loso T."/>
            <person name="Du Y."/>
            <person name="Sun X."/>
            <person name="Zhang S."/>
            <person name="Liu B."/>
            <person name="Cheng P."/>
            <person name="Jiang X."/>
            <person name="Li J."/>
            <person name="Fan D."/>
            <person name="Wang W."/>
            <person name="Fu W."/>
            <person name="Wang T."/>
            <person name="Wang B."/>
            <person name="Zhang J."/>
            <person name="Peng Z."/>
            <person name="Li Y."/>
            <person name="Li N."/>
            <person name="Wang J."/>
            <person name="Chen M."/>
            <person name="He Y."/>
            <person name="Tan F."/>
            <person name="Song X."/>
            <person name="Zheng Q."/>
            <person name="Huang R."/>
            <person name="Yang H."/>
            <person name="Du X."/>
            <person name="Chen L."/>
            <person name="Yang M."/>
            <person name="Gaffney P.M."/>
            <person name="Wang S."/>
            <person name="Luo L."/>
            <person name="She Z."/>
            <person name="Ming Y."/>
            <person name="Huang W."/>
            <person name="Zhang S."/>
            <person name="Huang B."/>
            <person name="Zhang Y."/>
            <person name="Qu T."/>
            <person name="Ni P."/>
            <person name="Miao G."/>
            <person name="Wang J."/>
            <person name="Wang Q."/>
            <person name="Steinberg C.E."/>
            <person name="Wang H."/>
            <person name="Li N."/>
            <person name="Qian L."/>
            <person name="Zhang G."/>
            <person name="Li Y."/>
            <person name="Yang H."/>
            <person name="Liu X."/>
            <person name="Wang J."/>
            <person name="Yin Y."/>
            <person name="Wang J."/>
        </authorList>
    </citation>
    <scope>NUCLEOTIDE SEQUENCE [LARGE SCALE GENOMIC DNA]</scope>
    <source>
        <strain evidence="1">05x7-T-G4-1.051#20</strain>
    </source>
</reference>
<accession>K1PWQ6</accession>
<dbReference type="AlphaFoldDB" id="K1PWQ6"/>
<dbReference type="HOGENOM" id="CLU_1090899_0_0_1"/>
<sequence>MQEGKHIRHDVQITKSFSDVINDAKYRVQLNIAKQEQNVMSELQIKNITDIPSVEMISSSMPEETTNYGQTTIINVKNTTLPGELKVRSGQDSTGIIIGIIGGVSALIIIVVIISILTTKRHRKRRLHISGPNDERPRDSVSLDSYDDVDTNEYMNHSMENIKNTRENTDIDCSIEENDQEFIAYDQEFEFGISTGATGGNDNRHTENQTAGSPYNRIIGMRETTDLSYDIPTKIGVGITIIPYTKGKNFIDVGD</sequence>
<evidence type="ECO:0000313" key="1">
    <source>
        <dbReference type="EMBL" id="EKC20795.1"/>
    </source>
</evidence>
<proteinExistence type="predicted"/>
<organism evidence="1">
    <name type="scientific">Magallana gigas</name>
    <name type="common">Pacific oyster</name>
    <name type="synonym">Crassostrea gigas</name>
    <dbReference type="NCBI Taxonomy" id="29159"/>
    <lineage>
        <taxon>Eukaryota</taxon>
        <taxon>Metazoa</taxon>
        <taxon>Spiralia</taxon>
        <taxon>Lophotrochozoa</taxon>
        <taxon>Mollusca</taxon>
        <taxon>Bivalvia</taxon>
        <taxon>Autobranchia</taxon>
        <taxon>Pteriomorphia</taxon>
        <taxon>Ostreida</taxon>
        <taxon>Ostreoidea</taxon>
        <taxon>Ostreidae</taxon>
        <taxon>Magallana</taxon>
    </lineage>
</organism>
<dbReference type="EMBL" id="JH818833">
    <property type="protein sequence ID" value="EKC20795.1"/>
    <property type="molecule type" value="Genomic_DNA"/>
</dbReference>
<protein>
    <submittedName>
        <fullName evidence="1">Uncharacterized protein</fullName>
    </submittedName>
</protein>
<name>K1PWQ6_MAGGI</name>
<dbReference type="InParanoid" id="K1PWQ6"/>